<evidence type="ECO:0000313" key="4">
    <source>
        <dbReference type="Proteomes" id="UP000183760"/>
    </source>
</evidence>
<sequence>MTGRLSWALAAAVALGSAGASAQEVATYSAPTGLEVTVGLGFQAGVGHVYKNGMRLNQTIGDVKLSDAANGAVPFVAELGYRVTPNWFIGAYGSYTHIITKENPYSCFEGWECAASQLRFGPQVQYHFSPTASFDPFVGMGFGMVILRNENSGPVQTQAGTGNLKLKSSTRGPEFVNLTLGGKWRLGHSLSFGPFLTATFGRYTTRSGDTTLTLPSPLPTTTTPLGYADDGTYGAFMLGVRGSWNI</sequence>
<evidence type="ECO:0000313" key="5">
    <source>
        <dbReference type="Proteomes" id="UP000321514"/>
    </source>
</evidence>
<dbReference type="EMBL" id="FOIB01000002">
    <property type="protein sequence ID" value="SET40607.1"/>
    <property type="molecule type" value="Genomic_DNA"/>
</dbReference>
<keyword evidence="1" id="KW-0732">Signal</keyword>
<dbReference type="AlphaFoldDB" id="A0A511TA25"/>
<reference evidence="3 4" key="1">
    <citation type="submission" date="2016-10" db="EMBL/GenBank/DDBJ databases">
        <authorList>
            <person name="Varghese N."/>
            <person name="Submissions S."/>
        </authorList>
    </citation>
    <scope>NUCLEOTIDE SEQUENCE [LARGE SCALE GENOMIC DNA]</scope>
    <source>
        <strain evidence="3 4">DSM 16525</strain>
    </source>
</reference>
<protein>
    <submittedName>
        <fullName evidence="3">Outer membrane protein beta-barrel domain-containing protein</fullName>
    </submittedName>
</protein>
<evidence type="ECO:0000313" key="3">
    <source>
        <dbReference type="EMBL" id="SET40607.1"/>
    </source>
</evidence>
<accession>A0A511TA25</accession>
<keyword evidence="4" id="KW-1185">Reference proteome</keyword>
<proteinExistence type="predicted"/>
<organism evidence="2 5">
    <name type="scientific">Myxococcus fulvus</name>
    <dbReference type="NCBI Taxonomy" id="33"/>
    <lineage>
        <taxon>Bacteria</taxon>
        <taxon>Pseudomonadati</taxon>
        <taxon>Myxococcota</taxon>
        <taxon>Myxococcia</taxon>
        <taxon>Myxococcales</taxon>
        <taxon>Cystobacterineae</taxon>
        <taxon>Myxococcaceae</taxon>
        <taxon>Myxococcus</taxon>
    </lineage>
</organism>
<feature type="signal peptide" evidence="1">
    <location>
        <begin position="1"/>
        <end position="22"/>
    </location>
</feature>
<evidence type="ECO:0000313" key="2">
    <source>
        <dbReference type="EMBL" id="GEN11045.1"/>
    </source>
</evidence>
<reference evidence="2 5" key="2">
    <citation type="submission" date="2019-07" db="EMBL/GenBank/DDBJ databases">
        <title>Whole genome shotgun sequence of Myxococcus fulvus NBRC 100333.</title>
        <authorList>
            <person name="Hosoyama A."/>
            <person name="Uohara A."/>
            <person name="Ohji S."/>
            <person name="Ichikawa N."/>
        </authorList>
    </citation>
    <scope>NUCLEOTIDE SEQUENCE [LARGE SCALE GENOMIC DNA]</scope>
    <source>
        <strain evidence="2 5">NBRC 100333</strain>
    </source>
</reference>
<comment type="caution">
    <text evidence="2">The sequence shown here is derived from an EMBL/GenBank/DDBJ whole genome shotgun (WGS) entry which is preliminary data.</text>
</comment>
<feature type="chain" id="PRO_5022687850" evidence="1">
    <location>
        <begin position="23"/>
        <end position="246"/>
    </location>
</feature>
<dbReference type="Proteomes" id="UP000183760">
    <property type="component" value="Unassembled WGS sequence"/>
</dbReference>
<dbReference type="Proteomes" id="UP000321514">
    <property type="component" value="Unassembled WGS sequence"/>
</dbReference>
<dbReference type="STRING" id="1334629.MFUL124B02_32120"/>
<evidence type="ECO:0000256" key="1">
    <source>
        <dbReference type="SAM" id="SignalP"/>
    </source>
</evidence>
<dbReference type="Gene3D" id="2.40.160.20">
    <property type="match status" value="1"/>
</dbReference>
<dbReference type="EMBL" id="BJXR01000043">
    <property type="protein sequence ID" value="GEN11045.1"/>
    <property type="molecule type" value="Genomic_DNA"/>
</dbReference>
<gene>
    <name evidence="2" type="ORF">MFU01_60820</name>
    <name evidence="3" type="ORF">SAMN05443572_102164</name>
</gene>
<name>A0A511TA25_MYXFU</name>
<dbReference type="OrthoDB" id="5497298at2"/>